<comment type="caution">
    <text evidence="3">The sequence shown here is derived from an EMBL/GenBank/DDBJ whole genome shotgun (WGS) entry which is preliminary data.</text>
</comment>
<dbReference type="InterPro" id="IPR036388">
    <property type="entry name" value="WH-like_DNA-bd_sf"/>
</dbReference>
<evidence type="ECO:0000256" key="1">
    <source>
        <dbReference type="ARBA" id="ARBA00022763"/>
    </source>
</evidence>
<reference evidence="4" key="1">
    <citation type="journal article" date="2019" name="Int. J. Syst. Evol. Microbiol.">
        <title>The Global Catalogue of Microorganisms (GCM) 10K type strain sequencing project: providing services to taxonomists for standard genome sequencing and annotation.</title>
        <authorList>
            <consortium name="The Broad Institute Genomics Platform"/>
            <consortium name="The Broad Institute Genome Sequencing Center for Infectious Disease"/>
            <person name="Wu L."/>
            <person name="Ma J."/>
        </authorList>
    </citation>
    <scope>NUCLEOTIDE SEQUENCE [LARGE SCALE GENOMIC DNA]</scope>
    <source>
        <strain evidence="4">CCUG 60527</strain>
    </source>
</reference>
<sequence>MSKTSTNFFQKVYEVARLIPSGRVTSYGAIAKYLGTAKSARMVGWAMNNSSDKNVPAHRVVNRNGVLTGKHHFQGSNLMQQLLESEGVEVKDNQIKNFTTLFWDPSKEL</sequence>
<name>A0ABW3JUY2_9FLAO</name>
<dbReference type="Proteomes" id="UP001597062">
    <property type="component" value="Unassembled WGS sequence"/>
</dbReference>
<dbReference type="Gene3D" id="1.10.10.10">
    <property type="entry name" value="Winged helix-like DNA-binding domain superfamily/Winged helix DNA-binding domain"/>
    <property type="match status" value="1"/>
</dbReference>
<dbReference type="PANTHER" id="PTHR42942:SF1">
    <property type="entry name" value="ALKYLTRANSFERASE-LIKE PROTEIN 1"/>
    <property type="match status" value="1"/>
</dbReference>
<keyword evidence="1" id="KW-0227">DNA damage</keyword>
<protein>
    <submittedName>
        <fullName evidence="3">MGMT family protein</fullName>
    </submittedName>
</protein>
<dbReference type="NCBIfam" id="TIGR00589">
    <property type="entry name" value="ogt"/>
    <property type="match status" value="1"/>
</dbReference>
<dbReference type="Pfam" id="PF01035">
    <property type="entry name" value="DNA_binding_1"/>
    <property type="match status" value="1"/>
</dbReference>
<evidence type="ECO:0000313" key="4">
    <source>
        <dbReference type="Proteomes" id="UP001597062"/>
    </source>
</evidence>
<feature type="domain" description="Methylated-DNA-[protein]-cysteine S-methyltransferase DNA binding" evidence="2">
    <location>
        <begin position="7"/>
        <end position="88"/>
    </location>
</feature>
<evidence type="ECO:0000313" key="3">
    <source>
        <dbReference type="EMBL" id="MFD0993941.1"/>
    </source>
</evidence>
<proteinExistence type="predicted"/>
<dbReference type="CDD" id="cd06445">
    <property type="entry name" value="ATase"/>
    <property type="match status" value="1"/>
</dbReference>
<evidence type="ECO:0000259" key="2">
    <source>
        <dbReference type="Pfam" id="PF01035"/>
    </source>
</evidence>
<dbReference type="InterPro" id="IPR036217">
    <property type="entry name" value="MethylDNA_cys_MeTrfase_DNAb"/>
</dbReference>
<gene>
    <name evidence="3" type="ORF">ACFQ1U_12060</name>
</gene>
<dbReference type="InterPro" id="IPR014048">
    <property type="entry name" value="MethylDNA_cys_MeTrfase_DNA-bd"/>
</dbReference>
<accession>A0ABW3JUY2</accession>
<dbReference type="RefSeq" id="WP_386108704.1">
    <property type="nucleotide sequence ID" value="NZ_JBHTJR010000051.1"/>
</dbReference>
<keyword evidence="4" id="KW-1185">Reference proteome</keyword>
<organism evidence="3 4">
    <name type="scientific">Tenacibaculum geojense</name>
    <dbReference type="NCBI Taxonomy" id="915352"/>
    <lineage>
        <taxon>Bacteria</taxon>
        <taxon>Pseudomonadati</taxon>
        <taxon>Bacteroidota</taxon>
        <taxon>Flavobacteriia</taxon>
        <taxon>Flavobacteriales</taxon>
        <taxon>Flavobacteriaceae</taxon>
        <taxon>Tenacibaculum</taxon>
    </lineage>
</organism>
<dbReference type="SUPFAM" id="SSF46767">
    <property type="entry name" value="Methylated DNA-protein cysteine methyltransferase, C-terminal domain"/>
    <property type="match status" value="1"/>
</dbReference>
<dbReference type="InterPro" id="IPR052520">
    <property type="entry name" value="ATL_DNA_repair"/>
</dbReference>
<dbReference type="EMBL" id="JBHTJR010000051">
    <property type="protein sequence ID" value="MFD0993941.1"/>
    <property type="molecule type" value="Genomic_DNA"/>
</dbReference>
<dbReference type="PANTHER" id="PTHR42942">
    <property type="entry name" value="6-O-METHYLGUANINE DNA METHYLTRANSFERASE"/>
    <property type="match status" value="1"/>
</dbReference>